<reference evidence="2" key="2">
    <citation type="submission" date="2015-06" db="UniProtKB">
        <authorList>
            <consortium name="EnsemblMetazoa"/>
        </authorList>
    </citation>
    <scope>IDENTIFICATION</scope>
</reference>
<keyword evidence="1" id="KW-0472">Membrane</keyword>
<evidence type="ECO:0000256" key="1">
    <source>
        <dbReference type="SAM" id="Phobius"/>
    </source>
</evidence>
<feature type="transmembrane region" description="Helical" evidence="1">
    <location>
        <begin position="116"/>
        <end position="134"/>
    </location>
</feature>
<keyword evidence="3" id="KW-1185">Reference proteome</keyword>
<keyword evidence="1" id="KW-0812">Transmembrane</keyword>
<evidence type="ECO:0000313" key="2">
    <source>
        <dbReference type="EnsemblMetazoa" id="tetur10g02400.1"/>
    </source>
</evidence>
<feature type="transmembrane region" description="Helical" evidence="1">
    <location>
        <begin position="22"/>
        <end position="44"/>
    </location>
</feature>
<dbReference type="AlphaFoldDB" id="T1KFA2"/>
<protein>
    <recommendedName>
        <fullName evidence="4">MARVEL domain-containing protein</fullName>
    </recommendedName>
</protein>
<dbReference type="HOGENOM" id="CLU_146953_0_0_1"/>
<dbReference type="EnsemblMetazoa" id="tetur10g02400.1">
    <property type="protein sequence ID" value="tetur10g02400.1"/>
    <property type="gene ID" value="tetur10g02400"/>
</dbReference>
<reference evidence="3" key="1">
    <citation type="submission" date="2011-08" db="EMBL/GenBank/DDBJ databases">
        <authorList>
            <person name="Rombauts S."/>
        </authorList>
    </citation>
    <scope>NUCLEOTIDE SEQUENCE</scope>
    <source>
        <strain evidence="3">London</strain>
    </source>
</reference>
<name>T1KFA2_TETUR</name>
<proteinExistence type="predicted"/>
<dbReference type="Proteomes" id="UP000015104">
    <property type="component" value="Unassembled WGS sequence"/>
</dbReference>
<evidence type="ECO:0008006" key="4">
    <source>
        <dbReference type="Google" id="ProtNLM"/>
    </source>
</evidence>
<dbReference type="EMBL" id="CAEY01000034">
    <property type="status" value="NOT_ANNOTATED_CDS"/>
    <property type="molecule type" value="Genomic_DNA"/>
</dbReference>
<keyword evidence="1" id="KW-1133">Transmembrane helix</keyword>
<feature type="transmembrane region" description="Helical" evidence="1">
    <location>
        <begin position="82"/>
        <end position="104"/>
    </location>
</feature>
<organism evidence="2 3">
    <name type="scientific">Tetranychus urticae</name>
    <name type="common">Two-spotted spider mite</name>
    <dbReference type="NCBI Taxonomy" id="32264"/>
    <lineage>
        <taxon>Eukaryota</taxon>
        <taxon>Metazoa</taxon>
        <taxon>Ecdysozoa</taxon>
        <taxon>Arthropoda</taxon>
        <taxon>Chelicerata</taxon>
        <taxon>Arachnida</taxon>
        <taxon>Acari</taxon>
        <taxon>Acariformes</taxon>
        <taxon>Trombidiformes</taxon>
        <taxon>Prostigmata</taxon>
        <taxon>Eleutherengona</taxon>
        <taxon>Raphignathae</taxon>
        <taxon>Tetranychoidea</taxon>
        <taxon>Tetranychidae</taxon>
        <taxon>Tetranychus</taxon>
    </lineage>
</organism>
<sequence>MMLSSNGANASDLSKVTSKTKLFLLILIGIQFTLSLIEFVLAIVNGYVEAILITVISVCIDGTLLSAIFMQWKSVLRVFRTIIIVIVIICIIASLAGILVLVGGEKLEKHQVAEDLITVIIGSLIYSLLAYLLGKYLDQISVSEQFSYST</sequence>
<accession>T1KFA2</accession>
<feature type="transmembrane region" description="Helical" evidence="1">
    <location>
        <begin position="50"/>
        <end position="70"/>
    </location>
</feature>
<evidence type="ECO:0000313" key="3">
    <source>
        <dbReference type="Proteomes" id="UP000015104"/>
    </source>
</evidence>